<name>A0AAJ0D539_9PEZI</name>
<feature type="region of interest" description="Disordered" evidence="1">
    <location>
        <begin position="259"/>
        <end position="349"/>
    </location>
</feature>
<keyword evidence="3" id="KW-1185">Reference proteome</keyword>
<feature type="compositionally biased region" description="Acidic residues" evidence="1">
    <location>
        <begin position="297"/>
        <end position="309"/>
    </location>
</feature>
<dbReference type="AlphaFoldDB" id="A0AAJ0D539"/>
<proteinExistence type="predicted"/>
<dbReference type="Proteomes" id="UP001271007">
    <property type="component" value="Unassembled WGS sequence"/>
</dbReference>
<comment type="caution">
    <text evidence="2">The sequence shown here is derived from an EMBL/GenBank/DDBJ whole genome shotgun (WGS) entry which is preliminary data.</text>
</comment>
<dbReference type="EMBL" id="JAWDJX010000121">
    <property type="protein sequence ID" value="KAK3046033.1"/>
    <property type="molecule type" value="Genomic_DNA"/>
</dbReference>
<evidence type="ECO:0000256" key="1">
    <source>
        <dbReference type="SAM" id="MobiDB-lite"/>
    </source>
</evidence>
<feature type="compositionally biased region" description="Polar residues" evidence="1">
    <location>
        <begin position="312"/>
        <end position="340"/>
    </location>
</feature>
<feature type="region of interest" description="Disordered" evidence="1">
    <location>
        <begin position="1"/>
        <end position="32"/>
    </location>
</feature>
<sequence length="451" mass="50105">MAAVGDESPLKPGQEVARYQPPSTQRETRSQLDRVARADAGDLQARLDLINIDAAETVLAHRFSRHQPERSILTYLQEPGPGVARYEAASAVLEELAEKTEDSAFESALIFRYIQAHHLWKCHPSPTVHCAEDLIQSLDGHDYIQANIIIGTSAQVAKRNCIGLIDGIWGAEWFDKIPNEMRHPSWGRPEGCSKRMLAQMAAIAKQGFSLEHAVGRSKAAPYLILSDVAALNTITEAGGRGQRTSDRFFPQEVKEDRLKVEVVAPPSTSTKIATPPNYAEGPRSNPTTTRKKRMREEEPEEDKVEEIPETESYQSTSPERGQHDASAQSSRASPSLGGTPQPTPRRRECEGPAFEAGMRKMLDLFSELENPMYTAARCCDRCRGPLQEAVRCLQGYLTPIIDDLEKISTHTFGDDEAPSTQDHGILPLKPRRRHNHLFLLDDSDVDDGAIR</sequence>
<reference evidence="2" key="1">
    <citation type="submission" date="2023-04" db="EMBL/GenBank/DDBJ databases">
        <title>Black Yeasts Isolated from many extreme environments.</title>
        <authorList>
            <person name="Coleine C."/>
            <person name="Stajich J.E."/>
            <person name="Selbmann L."/>
        </authorList>
    </citation>
    <scope>NUCLEOTIDE SEQUENCE</scope>
    <source>
        <strain evidence="2">CCFEE 5312</strain>
    </source>
</reference>
<organism evidence="2 3">
    <name type="scientific">Extremus antarcticus</name>
    <dbReference type="NCBI Taxonomy" id="702011"/>
    <lineage>
        <taxon>Eukaryota</taxon>
        <taxon>Fungi</taxon>
        <taxon>Dikarya</taxon>
        <taxon>Ascomycota</taxon>
        <taxon>Pezizomycotina</taxon>
        <taxon>Dothideomycetes</taxon>
        <taxon>Dothideomycetidae</taxon>
        <taxon>Mycosphaerellales</taxon>
        <taxon>Extremaceae</taxon>
        <taxon>Extremus</taxon>
    </lineage>
</organism>
<evidence type="ECO:0000313" key="3">
    <source>
        <dbReference type="Proteomes" id="UP001271007"/>
    </source>
</evidence>
<protein>
    <submittedName>
        <fullName evidence="2">Uncharacterized protein</fullName>
    </submittedName>
</protein>
<accession>A0AAJ0D539</accession>
<evidence type="ECO:0000313" key="2">
    <source>
        <dbReference type="EMBL" id="KAK3046033.1"/>
    </source>
</evidence>
<gene>
    <name evidence="2" type="ORF">LTR09_012446</name>
</gene>